<name>A0AAV0WJJ7_9HEMI</name>
<evidence type="ECO:0000256" key="1">
    <source>
        <dbReference type="SAM" id="MobiDB-lite"/>
    </source>
</evidence>
<gene>
    <name evidence="3" type="ORF">MEUPH1_LOCUS11897</name>
</gene>
<protein>
    <submittedName>
        <fullName evidence="3">Uncharacterized protein</fullName>
    </submittedName>
</protein>
<comment type="caution">
    <text evidence="3">The sequence shown here is derived from an EMBL/GenBank/DDBJ whole genome shotgun (WGS) entry which is preliminary data.</text>
</comment>
<dbReference type="AlphaFoldDB" id="A0AAV0WJJ7"/>
<keyword evidence="4" id="KW-1185">Reference proteome</keyword>
<keyword evidence="2" id="KW-0732">Signal</keyword>
<proteinExistence type="predicted"/>
<organism evidence="3 4">
    <name type="scientific">Macrosiphum euphorbiae</name>
    <name type="common">potato aphid</name>
    <dbReference type="NCBI Taxonomy" id="13131"/>
    <lineage>
        <taxon>Eukaryota</taxon>
        <taxon>Metazoa</taxon>
        <taxon>Ecdysozoa</taxon>
        <taxon>Arthropoda</taxon>
        <taxon>Hexapoda</taxon>
        <taxon>Insecta</taxon>
        <taxon>Pterygota</taxon>
        <taxon>Neoptera</taxon>
        <taxon>Paraneoptera</taxon>
        <taxon>Hemiptera</taxon>
        <taxon>Sternorrhyncha</taxon>
        <taxon>Aphidomorpha</taxon>
        <taxon>Aphidoidea</taxon>
        <taxon>Aphididae</taxon>
        <taxon>Macrosiphini</taxon>
        <taxon>Macrosiphum</taxon>
    </lineage>
</organism>
<evidence type="ECO:0000313" key="4">
    <source>
        <dbReference type="Proteomes" id="UP001160148"/>
    </source>
</evidence>
<dbReference type="Proteomes" id="UP001160148">
    <property type="component" value="Unassembled WGS sequence"/>
</dbReference>
<feature type="signal peptide" evidence="2">
    <location>
        <begin position="1"/>
        <end position="21"/>
    </location>
</feature>
<reference evidence="3 4" key="1">
    <citation type="submission" date="2023-01" db="EMBL/GenBank/DDBJ databases">
        <authorList>
            <person name="Whitehead M."/>
        </authorList>
    </citation>
    <scope>NUCLEOTIDE SEQUENCE [LARGE SCALE GENOMIC DNA]</scope>
</reference>
<dbReference type="EMBL" id="CARXXK010000002">
    <property type="protein sequence ID" value="CAI6356134.1"/>
    <property type="molecule type" value="Genomic_DNA"/>
</dbReference>
<feature type="region of interest" description="Disordered" evidence="1">
    <location>
        <begin position="111"/>
        <end position="134"/>
    </location>
</feature>
<feature type="chain" id="PRO_5043651013" evidence="2">
    <location>
        <begin position="22"/>
        <end position="134"/>
    </location>
</feature>
<accession>A0AAV0WJJ7</accession>
<feature type="compositionally biased region" description="Polar residues" evidence="1">
    <location>
        <begin position="111"/>
        <end position="126"/>
    </location>
</feature>
<evidence type="ECO:0000313" key="3">
    <source>
        <dbReference type="EMBL" id="CAI6356134.1"/>
    </source>
</evidence>
<evidence type="ECO:0000256" key="2">
    <source>
        <dbReference type="SAM" id="SignalP"/>
    </source>
</evidence>
<sequence length="134" mass="15300">MNFKKNLILFLPCLITNSSLTKNNDRKRKNYSQEMNNKADEVLTLVGEKLKFSNPEDTHDVTGKNIAGKLRTLDPMMRIYAEKIINDALFESQLGTLNKYARIEIPQIPDQNAPKSAVNYNSITSEKNTHSTKR</sequence>